<dbReference type="InterPro" id="IPR011545">
    <property type="entry name" value="DEAD/DEAH_box_helicase_dom"/>
</dbReference>
<dbReference type="PROSITE" id="PS51195">
    <property type="entry name" value="Q_MOTIF"/>
    <property type="match status" value="1"/>
</dbReference>
<dbReference type="PANTHER" id="PTHR47959">
    <property type="entry name" value="ATP-DEPENDENT RNA HELICASE RHLE-RELATED"/>
    <property type="match status" value="1"/>
</dbReference>
<evidence type="ECO:0000256" key="4">
    <source>
        <dbReference type="ARBA" id="ARBA00022840"/>
    </source>
</evidence>
<comment type="caution">
    <text evidence="7">The sequence shown here is derived from an EMBL/GenBank/DDBJ whole genome shotgun (WGS) entry which is preliminary data.</text>
</comment>
<dbReference type="EMBL" id="DQID01000066">
    <property type="protein sequence ID" value="HCT13657.1"/>
    <property type="molecule type" value="Genomic_DNA"/>
</dbReference>
<dbReference type="GO" id="GO:0003724">
    <property type="term" value="F:RNA helicase activity"/>
    <property type="evidence" value="ECO:0007669"/>
    <property type="project" value="InterPro"/>
</dbReference>
<sequence length="72" mass="7298">MVRSTDPVAIAGAATGVDMSLSFADMGLPEPVVRELTRQGLVHPFPIQAAAIPDGLAGRDVLGRGPTGSGKT</sequence>
<dbReference type="InterPro" id="IPR027417">
    <property type="entry name" value="P-loop_NTPase"/>
</dbReference>
<keyword evidence="2" id="KW-0378">Hydrolase</keyword>
<dbReference type="GO" id="GO:0003676">
    <property type="term" value="F:nucleic acid binding"/>
    <property type="evidence" value="ECO:0007669"/>
    <property type="project" value="InterPro"/>
</dbReference>
<evidence type="ECO:0000256" key="1">
    <source>
        <dbReference type="ARBA" id="ARBA00022741"/>
    </source>
</evidence>
<organism evidence="7 8">
    <name type="scientific">Corynebacterium nuruki</name>
    <dbReference type="NCBI Taxonomy" id="1032851"/>
    <lineage>
        <taxon>Bacteria</taxon>
        <taxon>Bacillati</taxon>
        <taxon>Actinomycetota</taxon>
        <taxon>Actinomycetes</taxon>
        <taxon>Mycobacteriales</taxon>
        <taxon>Corynebacteriaceae</taxon>
        <taxon>Corynebacterium</taxon>
    </lineage>
</organism>
<feature type="non-terminal residue" evidence="7">
    <location>
        <position position="72"/>
    </location>
</feature>
<dbReference type="GO" id="GO:0016787">
    <property type="term" value="F:hydrolase activity"/>
    <property type="evidence" value="ECO:0007669"/>
    <property type="project" value="UniProtKB-KW"/>
</dbReference>
<dbReference type="Proteomes" id="UP000261739">
    <property type="component" value="Unassembled WGS sequence"/>
</dbReference>
<protein>
    <submittedName>
        <fullName evidence="7">RNA helicase</fullName>
    </submittedName>
</protein>
<dbReference type="GO" id="GO:0005829">
    <property type="term" value="C:cytosol"/>
    <property type="evidence" value="ECO:0007669"/>
    <property type="project" value="TreeGrafter"/>
</dbReference>
<proteinExistence type="predicted"/>
<dbReference type="Pfam" id="PF00270">
    <property type="entry name" value="DEAD"/>
    <property type="match status" value="1"/>
</dbReference>
<evidence type="ECO:0000313" key="8">
    <source>
        <dbReference type="Proteomes" id="UP000261739"/>
    </source>
</evidence>
<keyword evidence="1" id="KW-0547">Nucleotide-binding</keyword>
<name>A0A3D4SXA2_9CORY</name>
<evidence type="ECO:0000256" key="2">
    <source>
        <dbReference type="ARBA" id="ARBA00022801"/>
    </source>
</evidence>
<reference evidence="7 8" key="1">
    <citation type="journal article" date="2018" name="Nat. Biotechnol.">
        <title>A standardized bacterial taxonomy based on genome phylogeny substantially revises the tree of life.</title>
        <authorList>
            <person name="Parks D.H."/>
            <person name="Chuvochina M."/>
            <person name="Waite D.W."/>
            <person name="Rinke C."/>
            <person name="Skarshewski A."/>
            <person name="Chaumeil P.A."/>
            <person name="Hugenholtz P."/>
        </authorList>
    </citation>
    <scope>NUCLEOTIDE SEQUENCE [LARGE SCALE GENOMIC DNA]</scope>
    <source>
        <strain evidence="7">UBA11247</strain>
    </source>
</reference>
<gene>
    <name evidence="7" type="ORF">DIW82_02355</name>
</gene>
<keyword evidence="4" id="KW-0067">ATP-binding</keyword>
<keyword evidence="3 7" id="KW-0347">Helicase</keyword>
<evidence type="ECO:0000256" key="5">
    <source>
        <dbReference type="PROSITE-ProRule" id="PRU00552"/>
    </source>
</evidence>
<dbReference type="PANTHER" id="PTHR47959:SF13">
    <property type="entry name" value="ATP-DEPENDENT RNA HELICASE RHLE"/>
    <property type="match status" value="1"/>
</dbReference>
<dbReference type="AlphaFoldDB" id="A0A3D4SXA2"/>
<evidence type="ECO:0000256" key="3">
    <source>
        <dbReference type="ARBA" id="ARBA00022806"/>
    </source>
</evidence>
<feature type="short sequence motif" description="Q motif" evidence="5">
    <location>
        <begin position="21"/>
        <end position="49"/>
    </location>
</feature>
<dbReference type="InterPro" id="IPR050079">
    <property type="entry name" value="DEAD_box_RNA_helicase"/>
</dbReference>
<dbReference type="Gene3D" id="3.40.50.300">
    <property type="entry name" value="P-loop containing nucleotide triphosphate hydrolases"/>
    <property type="match status" value="1"/>
</dbReference>
<dbReference type="GO" id="GO:0005524">
    <property type="term" value="F:ATP binding"/>
    <property type="evidence" value="ECO:0007669"/>
    <property type="project" value="UniProtKB-KW"/>
</dbReference>
<evidence type="ECO:0000259" key="6">
    <source>
        <dbReference type="PROSITE" id="PS51195"/>
    </source>
</evidence>
<accession>A0A3D4SXA2</accession>
<evidence type="ECO:0000313" key="7">
    <source>
        <dbReference type="EMBL" id="HCT13657.1"/>
    </source>
</evidence>
<feature type="domain" description="DEAD-box RNA helicase Q" evidence="6">
    <location>
        <begin position="21"/>
        <end position="49"/>
    </location>
</feature>
<dbReference type="SUPFAM" id="SSF52540">
    <property type="entry name" value="P-loop containing nucleoside triphosphate hydrolases"/>
    <property type="match status" value="1"/>
</dbReference>
<dbReference type="InterPro" id="IPR014014">
    <property type="entry name" value="RNA_helicase_DEAD_Q_motif"/>
</dbReference>